<reference evidence="2" key="1">
    <citation type="journal article" date="2017" name="Nat. Ecol. Evol.">
        <title>Genome expansion and lineage-specific genetic innovations in the forest pathogenic fungi Armillaria.</title>
        <authorList>
            <person name="Sipos G."/>
            <person name="Prasanna A.N."/>
            <person name="Walter M.C."/>
            <person name="O'Connor E."/>
            <person name="Balint B."/>
            <person name="Krizsan K."/>
            <person name="Kiss B."/>
            <person name="Hess J."/>
            <person name="Varga T."/>
            <person name="Slot J."/>
            <person name="Riley R."/>
            <person name="Boka B."/>
            <person name="Rigling D."/>
            <person name="Barry K."/>
            <person name="Lee J."/>
            <person name="Mihaltcheva S."/>
            <person name="LaButti K."/>
            <person name="Lipzen A."/>
            <person name="Waldron R."/>
            <person name="Moloney N.M."/>
            <person name="Sperisen C."/>
            <person name="Kredics L."/>
            <person name="Vagvoelgyi C."/>
            <person name="Patrignani A."/>
            <person name="Fitzpatrick D."/>
            <person name="Nagy I."/>
            <person name="Doyle S."/>
            <person name="Anderson J.B."/>
            <person name="Grigoriev I.V."/>
            <person name="Gueldener U."/>
            <person name="Muensterkoetter M."/>
            <person name="Nagy L.G."/>
        </authorList>
    </citation>
    <scope>NUCLEOTIDE SEQUENCE [LARGE SCALE GENOMIC DNA]</scope>
    <source>
        <strain evidence="2">Ar21-2</strain>
    </source>
</reference>
<dbReference type="Proteomes" id="UP000217790">
    <property type="component" value="Unassembled WGS sequence"/>
</dbReference>
<dbReference type="AlphaFoldDB" id="A0A2H3DU99"/>
<dbReference type="EMBL" id="KZ293663">
    <property type="protein sequence ID" value="PBK91026.1"/>
    <property type="molecule type" value="Genomic_DNA"/>
</dbReference>
<protein>
    <submittedName>
        <fullName evidence="1">Uncharacterized protein</fullName>
    </submittedName>
</protein>
<evidence type="ECO:0000313" key="1">
    <source>
        <dbReference type="EMBL" id="PBK91026.1"/>
    </source>
</evidence>
<gene>
    <name evidence="1" type="ORF">ARMGADRAFT_1032104</name>
</gene>
<dbReference type="InParanoid" id="A0A2H3DU99"/>
<evidence type="ECO:0000313" key="2">
    <source>
        <dbReference type="Proteomes" id="UP000217790"/>
    </source>
</evidence>
<proteinExistence type="predicted"/>
<keyword evidence="2" id="KW-1185">Reference proteome</keyword>
<name>A0A2H3DU99_ARMGA</name>
<accession>A0A2H3DU99</accession>
<sequence>MDECAERAEIVSSIMRAAGLLSGVRGEGYAGSKDVGTFIRSLSLSLRGRNTGSRLALRRDRNCEIEFSCGVVRWDVFRVVLVAKLQRIMKATEGRGGGVSKIERREEHTARESLYQRQRDNTNIGHPEIYPSISREPFSAVRGEGYMSFEDAKGIHAVSELDGGRRQAVVLPFVETETTSSRMSDCDGISTSWSWRVSFKFSGFGILV</sequence>
<organism evidence="1 2">
    <name type="scientific">Armillaria gallica</name>
    <name type="common">Bulbous honey fungus</name>
    <name type="synonym">Armillaria bulbosa</name>
    <dbReference type="NCBI Taxonomy" id="47427"/>
    <lineage>
        <taxon>Eukaryota</taxon>
        <taxon>Fungi</taxon>
        <taxon>Dikarya</taxon>
        <taxon>Basidiomycota</taxon>
        <taxon>Agaricomycotina</taxon>
        <taxon>Agaricomycetes</taxon>
        <taxon>Agaricomycetidae</taxon>
        <taxon>Agaricales</taxon>
        <taxon>Marasmiineae</taxon>
        <taxon>Physalacriaceae</taxon>
        <taxon>Armillaria</taxon>
    </lineage>
</organism>